<proteinExistence type="predicted"/>
<accession>A0A6M2F7X6</accession>
<dbReference type="AlphaFoldDB" id="A0A6M2F7X6"/>
<reference evidence="1" key="1">
    <citation type="submission" date="2020-03" db="EMBL/GenBank/DDBJ databases">
        <authorList>
            <person name="Zhang R."/>
        </authorList>
    </citation>
    <scope>NUCLEOTIDE SEQUENCE</scope>
</reference>
<organism evidence="1">
    <name type="scientific">Populus davidiana</name>
    <dbReference type="NCBI Taxonomy" id="266767"/>
    <lineage>
        <taxon>Eukaryota</taxon>
        <taxon>Viridiplantae</taxon>
        <taxon>Streptophyta</taxon>
        <taxon>Embryophyta</taxon>
        <taxon>Tracheophyta</taxon>
        <taxon>Spermatophyta</taxon>
        <taxon>Magnoliopsida</taxon>
        <taxon>eudicotyledons</taxon>
        <taxon>Gunneridae</taxon>
        <taxon>Pentapetalae</taxon>
        <taxon>rosids</taxon>
        <taxon>fabids</taxon>
        <taxon>Malpighiales</taxon>
        <taxon>Salicaceae</taxon>
        <taxon>Saliceae</taxon>
        <taxon>Populus</taxon>
    </lineage>
</organism>
<protein>
    <submittedName>
        <fullName evidence="1">Uncharacterized protein</fullName>
    </submittedName>
</protein>
<dbReference type="EMBL" id="GILB01011446">
    <property type="protein sequence ID" value="NUU91779.1"/>
    <property type="molecule type" value="Transcribed_RNA"/>
</dbReference>
<sequence length="111" mass="13016">MMTRALQVHTTNDMFRKILHLAVIILKAMQLKGQLLISMENLVKSCKINHQIAQTSVEQQSFKMEMMDLLKILPKRYINHQEQAVMNLMKKQSCQLFSKEDDSKLLQRTLI</sequence>
<evidence type="ECO:0000313" key="1">
    <source>
        <dbReference type="EMBL" id="NUU91779.1"/>
    </source>
</evidence>
<name>A0A6M2F7X6_9ROSI</name>